<comment type="caution">
    <text evidence="3">The sequence shown here is derived from an EMBL/GenBank/DDBJ whole genome shotgun (WGS) entry which is preliminary data.</text>
</comment>
<proteinExistence type="predicted"/>
<gene>
    <name evidence="3" type="ORF">ESB00_03180</name>
</gene>
<feature type="region of interest" description="Disordered" evidence="1">
    <location>
        <begin position="129"/>
        <end position="200"/>
    </location>
</feature>
<sequence>MRLRCRHFAVLPGLAAVAVFAAEPAKPSLDSLVKNSPFGSATSPGAPGMESGTLEFRGVIVDNGEPLFSFFEPANRQSQWVKLNEAGAPYTVQSYDPDTQSVKVLYRGQPLSLALKRAQIIVQAAPPAPMPAPGGAPGASPTAVVNPAAPSADEAARLAQVAEEIRRRRALRNQGASPIPQPQIQPTPNSRPAAPVQVRP</sequence>
<name>A0A4Q1C7L0_9BACT</name>
<evidence type="ECO:0000256" key="2">
    <source>
        <dbReference type="SAM" id="SignalP"/>
    </source>
</evidence>
<dbReference type="OrthoDB" id="200154at2"/>
<feature type="chain" id="PRO_5021015157" evidence="2">
    <location>
        <begin position="22"/>
        <end position="200"/>
    </location>
</feature>
<dbReference type="EMBL" id="SDHX01000001">
    <property type="protein sequence ID" value="RXK54914.1"/>
    <property type="molecule type" value="Genomic_DNA"/>
</dbReference>
<dbReference type="AlphaFoldDB" id="A0A4Q1C7L0"/>
<keyword evidence="2" id="KW-0732">Signal</keyword>
<dbReference type="Proteomes" id="UP000290218">
    <property type="component" value="Unassembled WGS sequence"/>
</dbReference>
<feature type="signal peptide" evidence="2">
    <location>
        <begin position="1"/>
        <end position="21"/>
    </location>
</feature>
<evidence type="ECO:0000313" key="4">
    <source>
        <dbReference type="Proteomes" id="UP000290218"/>
    </source>
</evidence>
<protein>
    <submittedName>
        <fullName evidence="3">Uncharacterized protein</fullName>
    </submittedName>
</protein>
<dbReference type="RefSeq" id="WP_129046279.1">
    <property type="nucleotide sequence ID" value="NZ_SDHX01000001.1"/>
</dbReference>
<accession>A0A4Q1C7L0</accession>
<evidence type="ECO:0000256" key="1">
    <source>
        <dbReference type="SAM" id="MobiDB-lite"/>
    </source>
</evidence>
<keyword evidence="4" id="KW-1185">Reference proteome</keyword>
<reference evidence="3 4" key="1">
    <citation type="submission" date="2019-01" db="EMBL/GenBank/DDBJ databases">
        <title>Lacunisphaera sp. strain TWA-58.</title>
        <authorList>
            <person name="Chen W.-M."/>
        </authorList>
    </citation>
    <scope>NUCLEOTIDE SEQUENCE [LARGE SCALE GENOMIC DNA]</scope>
    <source>
        <strain evidence="3 4">TWA-58</strain>
    </source>
</reference>
<evidence type="ECO:0000313" key="3">
    <source>
        <dbReference type="EMBL" id="RXK54914.1"/>
    </source>
</evidence>
<organism evidence="3 4">
    <name type="scientific">Oleiharenicola lentus</name>
    <dbReference type="NCBI Taxonomy" id="2508720"/>
    <lineage>
        <taxon>Bacteria</taxon>
        <taxon>Pseudomonadati</taxon>
        <taxon>Verrucomicrobiota</taxon>
        <taxon>Opitutia</taxon>
        <taxon>Opitutales</taxon>
        <taxon>Opitutaceae</taxon>
        <taxon>Oleiharenicola</taxon>
    </lineage>
</organism>